<organism evidence="4 5">
    <name type="scientific">Brassicogethes aeneus</name>
    <name type="common">Rape pollen beetle</name>
    <name type="synonym">Meligethes aeneus</name>
    <dbReference type="NCBI Taxonomy" id="1431903"/>
    <lineage>
        <taxon>Eukaryota</taxon>
        <taxon>Metazoa</taxon>
        <taxon>Ecdysozoa</taxon>
        <taxon>Arthropoda</taxon>
        <taxon>Hexapoda</taxon>
        <taxon>Insecta</taxon>
        <taxon>Pterygota</taxon>
        <taxon>Neoptera</taxon>
        <taxon>Endopterygota</taxon>
        <taxon>Coleoptera</taxon>
        <taxon>Polyphaga</taxon>
        <taxon>Cucujiformia</taxon>
        <taxon>Nitidulidae</taxon>
        <taxon>Meligethinae</taxon>
        <taxon>Brassicogethes</taxon>
    </lineage>
</organism>
<feature type="domain" description="SOCS box" evidence="3">
    <location>
        <begin position="287"/>
        <end position="328"/>
    </location>
</feature>
<keyword evidence="5" id="KW-1185">Reference proteome</keyword>
<dbReference type="AlphaFoldDB" id="A0A9P0BDB9"/>
<dbReference type="Pfam" id="PF07525">
    <property type="entry name" value="SOCS_box"/>
    <property type="match status" value="1"/>
</dbReference>
<evidence type="ECO:0000259" key="3">
    <source>
        <dbReference type="SMART" id="SM00969"/>
    </source>
</evidence>
<evidence type="ECO:0000256" key="1">
    <source>
        <dbReference type="ARBA" id="ARBA00022786"/>
    </source>
</evidence>
<keyword evidence="1" id="KW-0833">Ubl conjugation pathway</keyword>
<dbReference type="InterPro" id="IPR039147">
    <property type="entry name" value="ASB17"/>
</dbReference>
<gene>
    <name evidence="4" type="ORF">MELIAE_LOCUS10110</name>
</gene>
<dbReference type="OrthoDB" id="6419934at2759"/>
<reference evidence="4" key="1">
    <citation type="submission" date="2021-12" db="EMBL/GenBank/DDBJ databases">
        <authorList>
            <person name="King R."/>
        </authorList>
    </citation>
    <scope>NUCLEOTIDE SEQUENCE</scope>
</reference>
<protein>
    <recommendedName>
        <fullName evidence="3">SOCS box domain-containing protein</fullName>
    </recommendedName>
</protein>
<dbReference type="SMART" id="SM00969">
    <property type="entry name" value="SOCS_box"/>
    <property type="match status" value="1"/>
</dbReference>
<dbReference type="EMBL" id="OV121138">
    <property type="protein sequence ID" value="CAH0560350.1"/>
    <property type="molecule type" value="Genomic_DNA"/>
</dbReference>
<dbReference type="InterPro" id="IPR001496">
    <property type="entry name" value="SOCS_box"/>
</dbReference>
<keyword evidence="2" id="KW-0040">ANK repeat</keyword>
<evidence type="ECO:0000313" key="5">
    <source>
        <dbReference type="Proteomes" id="UP001154078"/>
    </source>
</evidence>
<dbReference type="PANTHER" id="PTHR20966">
    <property type="entry name" value="ANKYRIN REPEAT AND SOCS BOX PROTEIN 17"/>
    <property type="match status" value="1"/>
</dbReference>
<dbReference type="InterPro" id="IPR036036">
    <property type="entry name" value="SOCS_box-like_dom_sf"/>
</dbReference>
<evidence type="ECO:0000313" key="4">
    <source>
        <dbReference type="EMBL" id="CAH0560350.1"/>
    </source>
</evidence>
<proteinExistence type="predicted"/>
<evidence type="ECO:0000256" key="2">
    <source>
        <dbReference type="ARBA" id="ARBA00023043"/>
    </source>
</evidence>
<name>A0A9P0BDB9_BRAAE</name>
<dbReference type="Gene3D" id="1.10.750.20">
    <property type="entry name" value="SOCS box"/>
    <property type="match status" value="1"/>
</dbReference>
<accession>A0A9P0BDB9</accession>
<sequence length="330" mass="38403">MEHFLACYLEQFNSVPRNSLHDRRKRYDMVDYISTLIEACREKNEEPEDAANEAVTHLIDYHEKMRSTNSNVCLMGKYHNILYVALKLCYLWQLKNTKTIASLLDKIYACEKTFERLFIGAIFGNKAPHFIAGWKSDFDDQEENLRAVVYFLDRANKACLNYCFSDDIIYRFIDVPIENCGKSSPVKIVTQLGLPDKLLIFLRYGASIYNEEDDGNPIEIIMKRLLEFNHVYPFTLVACLQILLRVTPTVKFRHLDDSVTTQSYIEENYAELVSDAILPITRCGVIPPDLKHICRCVIRDKMMENYQLPIGIKALPIPYNLQRYIDILED</sequence>
<dbReference type="Proteomes" id="UP001154078">
    <property type="component" value="Chromosome 7"/>
</dbReference>
<dbReference type="PANTHER" id="PTHR20966:SF2">
    <property type="entry name" value="ANKYRIN REPEAT AND SOCS BOX PROTEIN 17"/>
    <property type="match status" value="1"/>
</dbReference>
<dbReference type="SUPFAM" id="SSF158235">
    <property type="entry name" value="SOCS box-like"/>
    <property type="match status" value="1"/>
</dbReference>
<dbReference type="GO" id="GO:0035556">
    <property type="term" value="P:intracellular signal transduction"/>
    <property type="evidence" value="ECO:0007669"/>
    <property type="project" value="InterPro"/>
</dbReference>